<name>A0AAU9PU22_9ASTR</name>
<dbReference type="PANTHER" id="PTHR21646">
    <property type="entry name" value="UBIQUITIN CARBOXYL-TERMINAL HYDROLASE"/>
    <property type="match status" value="1"/>
</dbReference>
<evidence type="ECO:0008006" key="3">
    <source>
        <dbReference type="Google" id="ProtNLM"/>
    </source>
</evidence>
<sequence>MVGELALAFVDTISMILRDADGRPDEEVIDEYWANHISRNDSIIVDVCQGQYKSTLVCPVCEKISVTFNSFMYLSLPLQSTTTRTMSVTVFSCDGSAVPTTVTVTVPNQGCCRDLIQALSISCSLKNSEKVFLVEIWNHLIHRFLEDPLMSLSSIKDDDHLSAYKIPKSMKNTKFLLLIHRRQELSTHRVG</sequence>
<dbReference type="InterPro" id="IPR050185">
    <property type="entry name" value="Ub_carboxyl-term_hydrolase"/>
</dbReference>
<dbReference type="Proteomes" id="UP001157418">
    <property type="component" value="Unassembled WGS sequence"/>
</dbReference>
<dbReference type="EMBL" id="CAKMRJ010005745">
    <property type="protein sequence ID" value="CAH1452970.1"/>
    <property type="molecule type" value="Genomic_DNA"/>
</dbReference>
<evidence type="ECO:0000313" key="1">
    <source>
        <dbReference type="EMBL" id="CAH1452970.1"/>
    </source>
</evidence>
<keyword evidence="2" id="KW-1185">Reference proteome</keyword>
<proteinExistence type="predicted"/>
<protein>
    <recommendedName>
        <fullName evidence="3">Ubiquitin-like domain-containing protein</fullName>
    </recommendedName>
</protein>
<dbReference type="SUPFAM" id="SSF54001">
    <property type="entry name" value="Cysteine proteinases"/>
    <property type="match status" value="1"/>
</dbReference>
<dbReference type="Gene3D" id="3.90.70.10">
    <property type="entry name" value="Cysteine proteinases"/>
    <property type="match status" value="1"/>
</dbReference>
<dbReference type="AlphaFoldDB" id="A0AAU9PU22"/>
<evidence type="ECO:0000313" key="2">
    <source>
        <dbReference type="Proteomes" id="UP001157418"/>
    </source>
</evidence>
<dbReference type="InterPro" id="IPR038765">
    <property type="entry name" value="Papain-like_cys_pep_sf"/>
</dbReference>
<gene>
    <name evidence="1" type="ORF">LVIROSA_LOCUS38250</name>
</gene>
<reference evidence="1 2" key="1">
    <citation type="submission" date="2022-01" db="EMBL/GenBank/DDBJ databases">
        <authorList>
            <person name="Xiong W."/>
            <person name="Schranz E."/>
        </authorList>
    </citation>
    <scope>NUCLEOTIDE SEQUENCE [LARGE SCALE GENOMIC DNA]</scope>
</reference>
<accession>A0AAU9PU22</accession>
<organism evidence="1 2">
    <name type="scientific">Lactuca virosa</name>
    <dbReference type="NCBI Taxonomy" id="75947"/>
    <lineage>
        <taxon>Eukaryota</taxon>
        <taxon>Viridiplantae</taxon>
        <taxon>Streptophyta</taxon>
        <taxon>Embryophyta</taxon>
        <taxon>Tracheophyta</taxon>
        <taxon>Spermatophyta</taxon>
        <taxon>Magnoliopsida</taxon>
        <taxon>eudicotyledons</taxon>
        <taxon>Gunneridae</taxon>
        <taxon>Pentapetalae</taxon>
        <taxon>asterids</taxon>
        <taxon>campanulids</taxon>
        <taxon>Asterales</taxon>
        <taxon>Asteraceae</taxon>
        <taxon>Cichorioideae</taxon>
        <taxon>Cichorieae</taxon>
        <taxon>Lactucinae</taxon>
        <taxon>Lactuca</taxon>
    </lineage>
</organism>
<comment type="caution">
    <text evidence="1">The sequence shown here is derived from an EMBL/GenBank/DDBJ whole genome shotgun (WGS) entry which is preliminary data.</text>
</comment>
<dbReference type="PANTHER" id="PTHR21646:SF18">
    <property type="entry name" value="UBIQUITIN CARBOXYL-TERMINAL HYDROLASE 5"/>
    <property type="match status" value="1"/>
</dbReference>